<sequence length="90" mass="10191">MADRSHEIEGFEVPFHNSLAEPILLGGVPRMFMVINFVFTAELALGMGVPWLGLPAGFIVHTIGYALTKRDPYFFGTLNRHLRQKPYWDA</sequence>
<dbReference type="Proteomes" id="UP000316624">
    <property type="component" value="Unassembled WGS sequence"/>
</dbReference>
<keyword evidence="4 5" id="KW-0472">Membrane</keyword>
<dbReference type="GO" id="GO:0016020">
    <property type="term" value="C:membrane"/>
    <property type="evidence" value="ECO:0007669"/>
    <property type="project" value="UniProtKB-SubCell"/>
</dbReference>
<evidence type="ECO:0000256" key="2">
    <source>
        <dbReference type="ARBA" id="ARBA00022692"/>
    </source>
</evidence>
<keyword evidence="3 5" id="KW-1133">Transmembrane helix</keyword>
<evidence type="ECO:0000256" key="5">
    <source>
        <dbReference type="SAM" id="Phobius"/>
    </source>
</evidence>
<keyword evidence="7" id="KW-1185">Reference proteome</keyword>
<comment type="caution">
    <text evidence="6">The sequence shown here is derived from an EMBL/GenBank/DDBJ whole genome shotgun (WGS) entry which is preliminary data.</text>
</comment>
<feature type="transmembrane region" description="Helical" evidence="5">
    <location>
        <begin position="34"/>
        <end position="60"/>
    </location>
</feature>
<dbReference type="AlphaFoldDB" id="A0A562K4B4"/>
<evidence type="ECO:0000313" key="6">
    <source>
        <dbReference type="EMBL" id="TWH90272.1"/>
    </source>
</evidence>
<evidence type="ECO:0000256" key="1">
    <source>
        <dbReference type="ARBA" id="ARBA00004370"/>
    </source>
</evidence>
<name>A0A562K4B4_SPHWJ</name>
<comment type="subcellular location">
    <subcellularLocation>
        <location evidence="1">Membrane</location>
    </subcellularLocation>
</comment>
<gene>
    <name evidence="6" type="ORF">IQ35_03555</name>
</gene>
<dbReference type="RefSeq" id="WP_088185031.1">
    <property type="nucleotide sequence ID" value="NZ_JACIIY010000024.1"/>
</dbReference>
<dbReference type="EMBL" id="VLKK01000022">
    <property type="protein sequence ID" value="TWH90272.1"/>
    <property type="molecule type" value="Genomic_DNA"/>
</dbReference>
<accession>A0A562K4B4</accession>
<proteinExistence type="predicted"/>
<reference evidence="6 7" key="1">
    <citation type="journal article" date="2015" name="Stand. Genomic Sci.">
        <title>Genomic Encyclopedia of Bacterial and Archaeal Type Strains, Phase III: the genomes of soil and plant-associated and newly described type strains.</title>
        <authorList>
            <person name="Whitman W.B."/>
            <person name="Woyke T."/>
            <person name="Klenk H.P."/>
            <person name="Zhou Y."/>
            <person name="Lilburn T.G."/>
            <person name="Beck B.J."/>
            <person name="De Vos P."/>
            <person name="Vandamme P."/>
            <person name="Eisen J.A."/>
            <person name="Garrity G."/>
            <person name="Hugenholtz P."/>
            <person name="Kyrpides N.C."/>
        </authorList>
    </citation>
    <scope>NUCLEOTIDE SEQUENCE [LARGE SCALE GENOMIC DNA]</scope>
    <source>
        <strain evidence="6 7">CGMCC 1.7748</strain>
    </source>
</reference>
<dbReference type="Pfam" id="PF05101">
    <property type="entry name" value="VirB3"/>
    <property type="match status" value="1"/>
</dbReference>
<keyword evidence="2 5" id="KW-0812">Transmembrane</keyword>
<evidence type="ECO:0000313" key="7">
    <source>
        <dbReference type="Proteomes" id="UP000316624"/>
    </source>
</evidence>
<dbReference type="InterPro" id="IPR007792">
    <property type="entry name" value="T4SS_VirB3/TrbD/AvhB"/>
</dbReference>
<protein>
    <submittedName>
        <fullName evidence="6">Type IV secretion system protein VirB3</fullName>
    </submittedName>
</protein>
<evidence type="ECO:0000256" key="4">
    <source>
        <dbReference type="ARBA" id="ARBA00023136"/>
    </source>
</evidence>
<organism evidence="6 7">
    <name type="scientific">Sphingobium wenxiniae (strain DSM 21828 / CGMCC 1.7748 / JZ-1)</name>
    <dbReference type="NCBI Taxonomy" id="595605"/>
    <lineage>
        <taxon>Bacteria</taxon>
        <taxon>Pseudomonadati</taxon>
        <taxon>Pseudomonadota</taxon>
        <taxon>Alphaproteobacteria</taxon>
        <taxon>Sphingomonadales</taxon>
        <taxon>Sphingomonadaceae</taxon>
        <taxon>Sphingobium</taxon>
    </lineage>
</organism>
<evidence type="ECO:0000256" key="3">
    <source>
        <dbReference type="ARBA" id="ARBA00022989"/>
    </source>
</evidence>